<reference evidence="10" key="1">
    <citation type="submission" date="2018-12" db="EMBL/GenBank/DDBJ databases">
        <title>Tengunoibacter tsumagoiensis gen. nov., sp. nov., Dictyobacter kobayashii sp. nov., D. alpinus sp. nov., and D. joshuensis sp. nov. and description of Dictyobacteraceae fam. nov. within the order Ktedonobacterales isolated from Tengu-no-mugimeshi.</title>
        <authorList>
            <person name="Wang C.M."/>
            <person name="Zheng Y."/>
            <person name="Sakai Y."/>
            <person name="Toyoda A."/>
            <person name="Minakuchi Y."/>
            <person name="Abe K."/>
            <person name="Yokota A."/>
            <person name="Yabe S."/>
        </authorList>
    </citation>
    <scope>NUCLEOTIDE SEQUENCE [LARGE SCALE GENOMIC DNA]</scope>
    <source>
        <strain evidence="10">S-27</strain>
    </source>
</reference>
<gene>
    <name evidence="9" type="ORF">KDAU_34880</name>
</gene>
<dbReference type="RefSeq" id="WP_126597128.1">
    <property type="nucleotide sequence ID" value="NZ_BIFQ01000001.1"/>
</dbReference>
<keyword evidence="6" id="KW-0106">Calcium</keyword>
<name>A0A401ZH23_9CHLR</name>
<dbReference type="GO" id="GO:0046872">
    <property type="term" value="F:metal ion binding"/>
    <property type="evidence" value="ECO:0007669"/>
    <property type="project" value="UniProtKB-KW"/>
</dbReference>
<dbReference type="Pfam" id="PF09286">
    <property type="entry name" value="Pro-kuma_activ"/>
    <property type="match status" value="1"/>
</dbReference>
<dbReference type="InterPro" id="IPR036852">
    <property type="entry name" value="Peptidase_S8/S53_dom_sf"/>
</dbReference>
<organism evidence="9 10">
    <name type="scientific">Dictyobacter aurantiacus</name>
    <dbReference type="NCBI Taxonomy" id="1936993"/>
    <lineage>
        <taxon>Bacteria</taxon>
        <taxon>Bacillati</taxon>
        <taxon>Chloroflexota</taxon>
        <taxon>Ktedonobacteria</taxon>
        <taxon>Ktedonobacterales</taxon>
        <taxon>Dictyobacteraceae</taxon>
        <taxon>Dictyobacter</taxon>
    </lineage>
</organism>
<dbReference type="CDD" id="cd04056">
    <property type="entry name" value="Peptidases_S53"/>
    <property type="match status" value="1"/>
</dbReference>
<dbReference type="SMART" id="SM00944">
    <property type="entry name" value="Pro-kuma_activ"/>
    <property type="match status" value="1"/>
</dbReference>
<evidence type="ECO:0000256" key="2">
    <source>
        <dbReference type="ARBA" id="ARBA00022670"/>
    </source>
</evidence>
<dbReference type="CDD" id="cd11377">
    <property type="entry name" value="Pro-peptidase_S53"/>
    <property type="match status" value="1"/>
</dbReference>
<dbReference type="Proteomes" id="UP000287224">
    <property type="component" value="Unassembled WGS sequence"/>
</dbReference>
<evidence type="ECO:0000256" key="7">
    <source>
        <dbReference type="ARBA" id="ARBA00023145"/>
    </source>
</evidence>
<evidence type="ECO:0000259" key="8">
    <source>
        <dbReference type="PROSITE" id="PS51695"/>
    </source>
</evidence>
<evidence type="ECO:0000256" key="4">
    <source>
        <dbReference type="ARBA" id="ARBA00022801"/>
    </source>
</evidence>
<keyword evidence="10" id="KW-1185">Reference proteome</keyword>
<dbReference type="PANTHER" id="PTHR14218">
    <property type="entry name" value="PROTEASE S8 TRIPEPTIDYL PEPTIDASE I CLN2"/>
    <property type="match status" value="1"/>
</dbReference>
<keyword evidence="4" id="KW-0378">Hydrolase</keyword>
<dbReference type="PANTHER" id="PTHR14218:SF15">
    <property type="entry name" value="TRIPEPTIDYL-PEPTIDASE 1"/>
    <property type="match status" value="1"/>
</dbReference>
<keyword evidence="2" id="KW-0645">Protease</keyword>
<dbReference type="EMBL" id="BIFQ01000001">
    <property type="protein sequence ID" value="GCE06159.1"/>
    <property type="molecule type" value="Genomic_DNA"/>
</dbReference>
<protein>
    <recommendedName>
        <fullName evidence="8">Peptidase S53 domain-containing protein</fullName>
    </recommendedName>
</protein>
<evidence type="ECO:0000313" key="9">
    <source>
        <dbReference type="EMBL" id="GCE06159.1"/>
    </source>
</evidence>
<dbReference type="SUPFAM" id="SSF52743">
    <property type="entry name" value="Subtilisin-like"/>
    <property type="match status" value="1"/>
</dbReference>
<keyword evidence="3" id="KW-0479">Metal-binding</keyword>
<dbReference type="GO" id="GO:0008240">
    <property type="term" value="F:tripeptidyl-peptidase activity"/>
    <property type="evidence" value="ECO:0007669"/>
    <property type="project" value="TreeGrafter"/>
</dbReference>
<evidence type="ECO:0000256" key="5">
    <source>
        <dbReference type="ARBA" id="ARBA00022825"/>
    </source>
</evidence>
<dbReference type="Gene3D" id="3.40.50.200">
    <property type="entry name" value="Peptidase S8/S53 domain"/>
    <property type="match status" value="1"/>
</dbReference>
<dbReference type="SUPFAM" id="SSF54897">
    <property type="entry name" value="Protease propeptides/inhibitors"/>
    <property type="match status" value="1"/>
</dbReference>
<dbReference type="InterPro" id="IPR050819">
    <property type="entry name" value="Tripeptidyl-peptidase_I"/>
</dbReference>
<evidence type="ECO:0000256" key="1">
    <source>
        <dbReference type="ARBA" id="ARBA00001913"/>
    </source>
</evidence>
<dbReference type="GO" id="GO:0006508">
    <property type="term" value="P:proteolysis"/>
    <property type="evidence" value="ECO:0007669"/>
    <property type="project" value="UniProtKB-KW"/>
</dbReference>
<proteinExistence type="predicted"/>
<dbReference type="AlphaFoldDB" id="A0A401ZH23"/>
<evidence type="ECO:0000256" key="3">
    <source>
        <dbReference type="ARBA" id="ARBA00022723"/>
    </source>
</evidence>
<keyword evidence="7" id="KW-0865">Zymogen</keyword>
<dbReference type="InterPro" id="IPR030400">
    <property type="entry name" value="Sedolisin_dom"/>
</dbReference>
<evidence type="ECO:0000313" key="10">
    <source>
        <dbReference type="Proteomes" id="UP000287224"/>
    </source>
</evidence>
<feature type="domain" description="Peptidase S53" evidence="8">
    <location>
        <begin position="231"/>
        <end position="597"/>
    </location>
</feature>
<accession>A0A401ZH23</accession>
<keyword evidence="5" id="KW-0720">Serine protease</keyword>
<comment type="caution">
    <text evidence="9">The sequence shown here is derived from an EMBL/GenBank/DDBJ whole genome shotgun (WGS) entry which is preliminary data.</text>
</comment>
<comment type="cofactor">
    <cofactor evidence="1">
        <name>Ca(2+)</name>
        <dbReference type="ChEBI" id="CHEBI:29108"/>
    </cofactor>
</comment>
<dbReference type="PROSITE" id="PS51695">
    <property type="entry name" value="SEDOLISIN"/>
    <property type="match status" value="1"/>
</dbReference>
<evidence type="ECO:0000256" key="6">
    <source>
        <dbReference type="ARBA" id="ARBA00022837"/>
    </source>
</evidence>
<sequence>MKKDMRHSRCIYHALLAIALLWPTLIANRMLYTALAVQAQMQRPMTTIYGHVPRLVQRATPVGKPPASMPLPRLEVFLTLPKERRPNGQLDPKAKPAIDQRLPGLEDLSDPQYHGYYSPDVFKREFAPSLATVDKVSAYLRNLGLKIVSVAPNNLYINISATVASAEKAFAVRINYYNIRKQQVYAPANDPVVAATVSEDIQCIVGLDNVANVYNSHMLQAPSSTHAGFQGHTPTDLRTTYDITPLIKEGASGKGQTIALVEPNDYKPSDINLYRNTYHLVAAQANQYSKVPVGNGTTPTIGPHTLEVEADMEIMSAIAPDASLKIYMGPMSTPGFYDTLNQIVANNQEKIIESGWGDCEAAFGKSVLSGLGNIIKEAASQGQAVFVNSGDTNAYGCGDSTLSVMAPTDIPYVTSVGGTSLTTVSPQYSHNETGWYDSTPTSYAVKGTGGGGGISDYFDRPSYQVGLNLTTPTTIQRLQVPDVSANADPTTGYRIYCSLASAGCTGWTVMGGTRLATALWAAMVADINQYLDNHNKINMGSTSALLYILYSVPQPRLAYHDITEGRNSIYSTSTGYDPLTGIGTPDAWNIALDLEVFAPLVILCRGADLEEPKPIAVPCRSASTNNPTLILRVYKDGSGLLTTLAGGGIKFDTIIPPGTLNSAQLAALLKKISDVLTIPTRTCYRPASFKFITSATYQAKSSPDLYCLQFPYPQDPPEYKELWTVVQAMLGPYTRPYPHSS</sequence>
<dbReference type="InterPro" id="IPR015366">
    <property type="entry name" value="S53_propep"/>
</dbReference>
<dbReference type="OrthoDB" id="102721at2"/>
<dbReference type="GO" id="GO:0004252">
    <property type="term" value="F:serine-type endopeptidase activity"/>
    <property type="evidence" value="ECO:0007669"/>
    <property type="project" value="InterPro"/>
</dbReference>